<name>A0ACC0B4N1_CATRO</name>
<accession>A0ACC0B4N1</accession>
<proteinExistence type="predicted"/>
<comment type="caution">
    <text evidence="1">The sequence shown here is derived from an EMBL/GenBank/DDBJ whole genome shotgun (WGS) entry which is preliminary data.</text>
</comment>
<reference evidence="2" key="1">
    <citation type="journal article" date="2023" name="Nat. Plants">
        <title>Single-cell RNA sequencing provides a high-resolution roadmap for understanding the multicellular compartmentation of specialized metabolism.</title>
        <authorList>
            <person name="Sun S."/>
            <person name="Shen X."/>
            <person name="Li Y."/>
            <person name="Li Y."/>
            <person name="Wang S."/>
            <person name="Li R."/>
            <person name="Zhang H."/>
            <person name="Shen G."/>
            <person name="Guo B."/>
            <person name="Wei J."/>
            <person name="Xu J."/>
            <person name="St-Pierre B."/>
            <person name="Chen S."/>
            <person name="Sun C."/>
        </authorList>
    </citation>
    <scope>NUCLEOTIDE SEQUENCE [LARGE SCALE GENOMIC DNA]</scope>
</reference>
<sequence length="224" mass="25724">MKFIKTENGQKLSKNCTKAEKQAETLSKNTPESKTKREGEEENIPSKGGIAKFRKLFLKSSIKQLKIPFQGMTKDCLLERRCSFTIQERSTSTHKGNIFRCDYDSSFSQFNLHKGVDKNKDGNTYEEKENEGDREDLEDEKKINKDRGDNLNKETEGQEDGEDIEKMGSEDETSDETASEDEEESSSKEYQEDEMKDDIMVVVEKYHTPTSSPPPPKEKRSSEH</sequence>
<organism evidence="1 2">
    <name type="scientific">Catharanthus roseus</name>
    <name type="common">Madagascar periwinkle</name>
    <name type="synonym">Vinca rosea</name>
    <dbReference type="NCBI Taxonomy" id="4058"/>
    <lineage>
        <taxon>Eukaryota</taxon>
        <taxon>Viridiplantae</taxon>
        <taxon>Streptophyta</taxon>
        <taxon>Embryophyta</taxon>
        <taxon>Tracheophyta</taxon>
        <taxon>Spermatophyta</taxon>
        <taxon>Magnoliopsida</taxon>
        <taxon>eudicotyledons</taxon>
        <taxon>Gunneridae</taxon>
        <taxon>Pentapetalae</taxon>
        <taxon>asterids</taxon>
        <taxon>lamiids</taxon>
        <taxon>Gentianales</taxon>
        <taxon>Apocynaceae</taxon>
        <taxon>Rauvolfioideae</taxon>
        <taxon>Vinceae</taxon>
        <taxon>Catharanthinae</taxon>
        <taxon>Catharanthus</taxon>
    </lineage>
</organism>
<gene>
    <name evidence="1" type="ORF">M9H77_17460</name>
</gene>
<keyword evidence="2" id="KW-1185">Reference proteome</keyword>
<dbReference type="EMBL" id="CM044704">
    <property type="protein sequence ID" value="KAI5667607.1"/>
    <property type="molecule type" value="Genomic_DNA"/>
</dbReference>
<evidence type="ECO:0000313" key="2">
    <source>
        <dbReference type="Proteomes" id="UP001060085"/>
    </source>
</evidence>
<evidence type="ECO:0000313" key="1">
    <source>
        <dbReference type="EMBL" id="KAI5667607.1"/>
    </source>
</evidence>
<dbReference type="Proteomes" id="UP001060085">
    <property type="component" value="Linkage Group LG04"/>
</dbReference>
<protein>
    <submittedName>
        <fullName evidence="1">Uncharacterized protein</fullName>
    </submittedName>
</protein>